<dbReference type="InterPro" id="IPR016181">
    <property type="entry name" value="Acyl_CoA_acyltransferase"/>
</dbReference>
<gene>
    <name evidence="2" type="ORF">C4K88_04015</name>
</gene>
<keyword evidence="3" id="KW-1185">Reference proteome</keyword>
<dbReference type="PANTHER" id="PTHR43415:SF5">
    <property type="entry name" value="ACETYLTRANSFERASE"/>
    <property type="match status" value="1"/>
</dbReference>
<reference evidence="2 3" key="1">
    <citation type="journal article" date="2014" name="Int. J. Syst. Evol. Microbiol.">
        <title>Arthrobacter pityocampae sp. nov., isolated from Thaumetopoea pityocampa (Lep., Thaumetopoeidae).</title>
        <authorList>
            <person name="Ince I.A."/>
            <person name="Demirbag Z."/>
            <person name="Kati H."/>
        </authorList>
    </citation>
    <scope>NUCLEOTIDE SEQUENCE [LARGE SCALE GENOMIC DNA]</scope>
    <source>
        <strain evidence="2 3">Tp2</strain>
    </source>
</reference>
<sequence length="169" mass="18672">MEFRPTTPEDLRTILGWVGNDRDMVLWSGPTFTWPLTLDQLLTYAGNPQRTYWSAIDGDSHTLMGHASLLIDEDAGLMRIGFIIVDPGLRGRGAGRSLVDGVVRRGFETSTIPVMTLGVIARNRPAIQLYESLGFTSTGTASHIPYRDEEWEVITMTRPAAGPERVPAD</sequence>
<dbReference type="RefSeq" id="WP_104120360.1">
    <property type="nucleotide sequence ID" value="NZ_PRKW01000002.1"/>
</dbReference>
<dbReference type="SUPFAM" id="SSF55729">
    <property type="entry name" value="Acyl-CoA N-acyltransferases (Nat)"/>
    <property type="match status" value="1"/>
</dbReference>
<dbReference type="Gene3D" id="3.40.630.30">
    <property type="match status" value="1"/>
</dbReference>
<evidence type="ECO:0000313" key="3">
    <source>
        <dbReference type="Proteomes" id="UP000239297"/>
    </source>
</evidence>
<dbReference type="PANTHER" id="PTHR43415">
    <property type="entry name" value="SPERMIDINE N(1)-ACETYLTRANSFERASE"/>
    <property type="match status" value="1"/>
</dbReference>
<dbReference type="AlphaFoldDB" id="A0A2S5IZ81"/>
<dbReference type="OrthoDB" id="9814648at2"/>
<name>A0A2S5IZ81_9MICC</name>
<evidence type="ECO:0000259" key="1">
    <source>
        <dbReference type="PROSITE" id="PS51186"/>
    </source>
</evidence>
<dbReference type="InterPro" id="IPR000182">
    <property type="entry name" value="GNAT_dom"/>
</dbReference>
<dbReference type="EMBL" id="PRKW01000002">
    <property type="protein sequence ID" value="PPB49865.1"/>
    <property type="molecule type" value="Genomic_DNA"/>
</dbReference>
<proteinExistence type="predicted"/>
<accession>A0A2S5IZ81</accession>
<dbReference type="Pfam" id="PF00583">
    <property type="entry name" value="Acetyltransf_1"/>
    <property type="match status" value="1"/>
</dbReference>
<evidence type="ECO:0000313" key="2">
    <source>
        <dbReference type="EMBL" id="PPB49865.1"/>
    </source>
</evidence>
<dbReference type="PROSITE" id="PS51186">
    <property type="entry name" value="GNAT"/>
    <property type="match status" value="1"/>
</dbReference>
<dbReference type="GO" id="GO:0016747">
    <property type="term" value="F:acyltransferase activity, transferring groups other than amino-acyl groups"/>
    <property type="evidence" value="ECO:0007669"/>
    <property type="project" value="InterPro"/>
</dbReference>
<feature type="domain" description="N-acetyltransferase" evidence="1">
    <location>
        <begin position="1"/>
        <end position="161"/>
    </location>
</feature>
<protein>
    <recommendedName>
        <fullName evidence="1">N-acetyltransferase domain-containing protein</fullName>
    </recommendedName>
</protein>
<organism evidence="2 3">
    <name type="scientific">Arthrobacter pityocampae</name>
    <dbReference type="NCBI Taxonomy" id="547334"/>
    <lineage>
        <taxon>Bacteria</taxon>
        <taxon>Bacillati</taxon>
        <taxon>Actinomycetota</taxon>
        <taxon>Actinomycetes</taxon>
        <taxon>Micrococcales</taxon>
        <taxon>Micrococcaceae</taxon>
        <taxon>Arthrobacter</taxon>
    </lineage>
</organism>
<comment type="caution">
    <text evidence="2">The sequence shown here is derived from an EMBL/GenBank/DDBJ whole genome shotgun (WGS) entry which is preliminary data.</text>
</comment>
<dbReference type="CDD" id="cd04301">
    <property type="entry name" value="NAT_SF"/>
    <property type="match status" value="1"/>
</dbReference>
<dbReference type="Proteomes" id="UP000239297">
    <property type="component" value="Unassembled WGS sequence"/>
</dbReference>